<dbReference type="EMBL" id="AP023396">
    <property type="protein sequence ID" value="BCK55455.1"/>
    <property type="molecule type" value="Genomic_DNA"/>
</dbReference>
<feature type="domain" description="DUF4333" evidence="3">
    <location>
        <begin position="165"/>
        <end position="242"/>
    </location>
</feature>
<dbReference type="Pfam" id="PF14230">
    <property type="entry name" value="DUF4333"/>
    <property type="match status" value="1"/>
</dbReference>
<evidence type="ECO:0000256" key="2">
    <source>
        <dbReference type="SAM" id="Phobius"/>
    </source>
</evidence>
<feature type="transmembrane region" description="Helical" evidence="2">
    <location>
        <begin position="154"/>
        <end position="176"/>
    </location>
</feature>
<dbReference type="InterPro" id="IPR025637">
    <property type="entry name" value="DUF4333"/>
</dbReference>
<feature type="compositionally biased region" description="Low complexity" evidence="1">
    <location>
        <begin position="105"/>
        <end position="143"/>
    </location>
</feature>
<name>A0A7G1KJP3_9NOCA</name>
<feature type="compositionally biased region" description="Low complexity" evidence="1">
    <location>
        <begin position="87"/>
        <end position="98"/>
    </location>
</feature>
<reference evidence="4 5" key="1">
    <citation type="submission" date="2020-08" db="EMBL/GenBank/DDBJ databases">
        <title>Genome Sequencing of Nocardia wallacei strain FMUON74 and assembly.</title>
        <authorList>
            <person name="Toyokawa M."/>
            <person name="Uesaka K."/>
        </authorList>
    </citation>
    <scope>NUCLEOTIDE SEQUENCE [LARGE SCALE GENOMIC DNA]</scope>
    <source>
        <strain evidence="4 5">FMUON74</strain>
    </source>
</reference>
<feature type="compositionally biased region" description="Low complexity" evidence="1">
    <location>
        <begin position="65"/>
        <end position="79"/>
    </location>
</feature>
<feature type="region of interest" description="Disordered" evidence="1">
    <location>
        <begin position="1"/>
        <end position="146"/>
    </location>
</feature>
<keyword evidence="2" id="KW-0812">Transmembrane</keyword>
<gene>
    <name evidence="4" type="ORF">NWFMUON74_32270</name>
</gene>
<dbReference type="GeneID" id="80347767"/>
<evidence type="ECO:0000313" key="5">
    <source>
        <dbReference type="Proteomes" id="UP000516173"/>
    </source>
</evidence>
<dbReference type="AlphaFoldDB" id="A0A7G1KJP3"/>
<keyword evidence="2" id="KW-0472">Membrane</keyword>
<protein>
    <recommendedName>
        <fullName evidence="3">DUF4333 domain-containing protein</fullName>
    </recommendedName>
</protein>
<dbReference type="RefSeq" id="WP_187688565.1">
    <property type="nucleotide sequence ID" value="NZ_AP023396.1"/>
</dbReference>
<keyword evidence="5" id="KW-1185">Reference proteome</keyword>
<feature type="compositionally biased region" description="Low complexity" evidence="1">
    <location>
        <begin position="21"/>
        <end position="56"/>
    </location>
</feature>
<proteinExistence type="predicted"/>
<organism evidence="4 5">
    <name type="scientific">Nocardia wallacei</name>
    <dbReference type="NCBI Taxonomy" id="480035"/>
    <lineage>
        <taxon>Bacteria</taxon>
        <taxon>Bacillati</taxon>
        <taxon>Actinomycetota</taxon>
        <taxon>Actinomycetes</taxon>
        <taxon>Mycobacteriales</taxon>
        <taxon>Nocardiaceae</taxon>
        <taxon>Nocardia</taxon>
    </lineage>
</organism>
<dbReference type="Proteomes" id="UP000516173">
    <property type="component" value="Chromosome"/>
</dbReference>
<accession>A0A7G1KJP3</accession>
<sequence length="250" mass="26799">MSGPYGPSDTPGPGEGRPNDPTQQWSGGQQQPPGQSGPTQQWGQQPGGAQPTQQWGGQQGGGQWGQPTGQPWSQSQPQQQQPPPQPQWGQQSQPSWPQQQPPQQPAWEPTQQQWNQPQGAQQWGQPQPGQQWGQQPQQQGLQPTGAKKKSRKGALIAGAAALVVVVVAVVLGVVFLSSDKLDNKAVQDGVQKVLKDSYGIDDVQNVTCPSGQKVEVGKSFDCTLKVGGEQKKVTVKITKDDGTYEVGRPN</sequence>
<evidence type="ECO:0000259" key="3">
    <source>
        <dbReference type="Pfam" id="PF14230"/>
    </source>
</evidence>
<evidence type="ECO:0000313" key="4">
    <source>
        <dbReference type="EMBL" id="BCK55455.1"/>
    </source>
</evidence>
<dbReference type="KEGG" id="nwl:NWFMUON74_32270"/>
<evidence type="ECO:0000256" key="1">
    <source>
        <dbReference type="SAM" id="MobiDB-lite"/>
    </source>
</evidence>
<keyword evidence="2" id="KW-1133">Transmembrane helix</keyword>